<dbReference type="AlphaFoldDB" id="A0A3A4NA51"/>
<dbReference type="PANTHER" id="PTHR43546">
    <property type="entry name" value="UPF0173 METAL-DEPENDENT HYDROLASE MJ1163-RELATED"/>
    <property type="match status" value="1"/>
</dbReference>
<gene>
    <name evidence="3" type="ORF">C4520_14590</name>
</gene>
<protein>
    <submittedName>
        <fullName evidence="3">MBL fold metallo-hydrolase</fullName>
    </submittedName>
</protein>
<organism evidence="3 4">
    <name type="scientific">Abyssobacteria bacterium (strain SURF_5)</name>
    <dbReference type="NCBI Taxonomy" id="2093360"/>
    <lineage>
        <taxon>Bacteria</taxon>
        <taxon>Pseudomonadati</taxon>
        <taxon>Candidatus Hydrogenedentota</taxon>
        <taxon>Candidatus Abyssobacteria</taxon>
    </lineage>
</organism>
<comment type="caution">
    <text evidence="3">The sequence shown here is derived from an EMBL/GenBank/DDBJ whole genome shotgun (WGS) entry which is preliminary data.</text>
</comment>
<dbReference type="GO" id="GO:0016787">
    <property type="term" value="F:hydrolase activity"/>
    <property type="evidence" value="ECO:0007669"/>
    <property type="project" value="UniProtKB-KW"/>
</dbReference>
<dbReference type="Proteomes" id="UP000265882">
    <property type="component" value="Unassembled WGS sequence"/>
</dbReference>
<feature type="domain" description="Metallo-beta-lactamase" evidence="2">
    <location>
        <begin position="24"/>
        <end position="92"/>
    </location>
</feature>
<feature type="region of interest" description="Disordered" evidence="1">
    <location>
        <begin position="106"/>
        <end position="152"/>
    </location>
</feature>
<dbReference type="EMBL" id="QZKU01000102">
    <property type="protein sequence ID" value="RJP18353.1"/>
    <property type="molecule type" value="Genomic_DNA"/>
</dbReference>
<evidence type="ECO:0000259" key="2">
    <source>
        <dbReference type="Pfam" id="PF12706"/>
    </source>
</evidence>
<dbReference type="SUPFAM" id="SSF56281">
    <property type="entry name" value="Metallo-hydrolase/oxidoreductase"/>
    <property type="match status" value="1"/>
</dbReference>
<sequence length="394" mass="44294">MTPPNSVTLLWHGAAHYHIIYNNTRIVIDPLYTRLPGDTPHLPVTRDDVEKIDCLLLTHGHLDHSKDFPYLAAKHNPLTYAPAACLSKIHHLPLKSGLPYSAAGISTASGPEGGPTQTPFKISSPAPASAEPEDRIAYPGSPSLPLSERGTERLSYNGLAPMTERYRQVRVTRHSCESRNPGSGKRRQISITGQPPEGDLGLPATGSLHALEQVKGKSFDIAGISITPYQIGTEEIDFWFIREMFIRPWKHRKPAALADGFRWLARNLFGNCFAFLFSFPPNGGTMLYFGNLTSEVDELDSIERVDVLAIPFCPANNHWLRDTQFLINRFRPAVALIHHFDNFMNPFTLYRYMNLDDYRSAVRRKCPETRLYFSKFYKEVELSEIAAIRTASEG</sequence>
<evidence type="ECO:0000313" key="3">
    <source>
        <dbReference type="EMBL" id="RJP18353.1"/>
    </source>
</evidence>
<name>A0A3A4NA51_ABYX5</name>
<dbReference type="InterPro" id="IPR050114">
    <property type="entry name" value="UPF0173_UPF0282_UlaG_hydrolase"/>
</dbReference>
<keyword evidence="3" id="KW-0378">Hydrolase</keyword>
<dbReference type="InterPro" id="IPR036866">
    <property type="entry name" value="RibonucZ/Hydroxyglut_hydro"/>
</dbReference>
<dbReference type="Gene3D" id="3.60.15.10">
    <property type="entry name" value="Ribonuclease Z/Hydroxyacylglutathione hydrolase-like"/>
    <property type="match status" value="1"/>
</dbReference>
<reference evidence="3 4" key="1">
    <citation type="journal article" date="2017" name="ISME J.">
        <title>Energy and carbon metabolisms in a deep terrestrial subsurface fluid microbial community.</title>
        <authorList>
            <person name="Momper L."/>
            <person name="Jungbluth S.P."/>
            <person name="Lee M.D."/>
            <person name="Amend J.P."/>
        </authorList>
    </citation>
    <scope>NUCLEOTIDE SEQUENCE [LARGE SCALE GENOMIC DNA]</scope>
    <source>
        <strain evidence="3">SURF_5</strain>
    </source>
</reference>
<dbReference type="InterPro" id="IPR001279">
    <property type="entry name" value="Metallo-B-lactamas"/>
</dbReference>
<accession>A0A3A4NA51</accession>
<feature type="region of interest" description="Disordered" evidence="1">
    <location>
        <begin position="171"/>
        <end position="202"/>
    </location>
</feature>
<evidence type="ECO:0000313" key="4">
    <source>
        <dbReference type="Proteomes" id="UP000265882"/>
    </source>
</evidence>
<proteinExistence type="predicted"/>
<feature type="compositionally biased region" description="Polar residues" evidence="1">
    <location>
        <begin position="106"/>
        <end position="121"/>
    </location>
</feature>
<evidence type="ECO:0000256" key="1">
    <source>
        <dbReference type="SAM" id="MobiDB-lite"/>
    </source>
</evidence>
<dbReference type="Pfam" id="PF12706">
    <property type="entry name" value="Lactamase_B_2"/>
    <property type="match status" value="1"/>
</dbReference>